<dbReference type="Pfam" id="PF20684">
    <property type="entry name" value="Fung_rhodopsin"/>
    <property type="match status" value="1"/>
</dbReference>
<feature type="domain" description="Rhodopsin" evidence="8">
    <location>
        <begin position="38"/>
        <end position="275"/>
    </location>
</feature>
<reference evidence="9" key="1">
    <citation type="submission" date="2014-12" db="EMBL/GenBank/DDBJ databases">
        <title>Genome Sequence of Valsa Canker Pathogens Uncovers a Specific Adaption of Colonization on Woody Bark.</title>
        <authorList>
            <person name="Yin Z."/>
            <person name="Liu H."/>
            <person name="Gao X."/>
            <person name="Li Z."/>
            <person name="Song N."/>
            <person name="Ke X."/>
            <person name="Dai Q."/>
            <person name="Wu Y."/>
            <person name="Sun Y."/>
            <person name="Xu J.-R."/>
            <person name="Kang Z.K."/>
            <person name="Wang L."/>
            <person name="Huang L."/>
        </authorList>
    </citation>
    <scope>NUCLEOTIDE SEQUENCE [LARGE SCALE GENOMIC DNA]</scope>
    <source>
        <strain evidence="9">03-8</strain>
    </source>
</reference>
<feature type="transmembrane region" description="Helical" evidence="7">
    <location>
        <begin position="20"/>
        <end position="42"/>
    </location>
</feature>
<evidence type="ECO:0000313" key="9">
    <source>
        <dbReference type="EMBL" id="KUI71495.1"/>
    </source>
</evidence>
<accession>A0A194W608</accession>
<evidence type="ECO:0000256" key="7">
    <source>
        <dbReference type="SAM" id="Phobius"/>
    </source>
</evidence>
<feature type="transmembrane region" description="Helical" evidence="7">
    <location>
        <begin position="97"/>
        <end position="120"/>
    </location>
</feature>
<proteinExistence type="inferred from homology"/>
<feature type="transmembrane region" description="Helical" evidence="7">
    <location>
        <begin position="176"/>
        <end position="198"/>
    </location>
</feature>
<keyword evidence="10" id="KW-1185">Reference proteome</keyword>
<evidence type="ECO:0000256" key="2">
    <source>
        <dbReference type="ARBA" id="ARBA00022692"/>
    </source>
</evidence>
<gene>
    <name evidence="9" type="ORF">VM1G_07061</name>
</gene>
<dbReference type="OrthoDB" id="3648173at2759"/>
<dbReference type="GO" id="GO:0016020">
    <property type="term" value="C:membrane"/>
    <property type="evidence" value="ECO:0007669"/>
    <property type="project" value="UniProtKB-SubCell"/>
</dbReference>
<feature type="transmembrane region" description="Helical" evidence="7">
    <location>
        <begin position="54"/>
        <end position="77"/>
    </location>
</feature>
<evidence type="ECO:0000256" key="4">
    <source>
        <dbReference type="ARBA" id="ARBA00023136"/>
    </source>
</evidence>
<comment type="subcellular location">
    <subcellularLocation>
        <location evidence="1">Membrane</location>
        <topology evidence="1">Multi-pass membrane protein</topology>
    </subcellularLocation>
</comment>
<evidence type="ECO:0000256" key="3">
    <source>
        <dbReference type="ARBA" id="ARBA00022989"/>
    </source>
</evidence>
<feature type="transmembrane region" description="Helical" evidence="7">
    <location>
        <begin position="251"/>
        <end position="273"/>
    </location>
</feature>
<sequence>MASTGHGAVESNPRDSHQGSIIACAVITWLIAAIFVGMRLYLRGRVMKIMGLEDWVILVSLIFSGCNSGGFIIEVMYGLGLHTANIPKDQWQPLAETAWFTVLFYTLTLCLTKVSTLLLYKRTLTYDWTRRTIGIFMTIVVLTSILDISVVITACVPLNAFWDMSVKATYCQPHQVYYAIIGLQIGTDFLIFLLPLPVVWSMRAPRDQKVVLIAVFSFGFFICIVSIIRLIELAANIHNEDYTYTSVAVDYWSLIEVNTAIVCSCMMTLKPLLNRVIASSNRQDGNAEAQPAAPQGLMHPPTIGSEPSKRFVARKQSWLTVQMARMDKSLQTVNEAGDMGDEVNLRTLGPPPPLHLTAARDRRSHNSSVIMPLEQHADEGPLK</sequence>
<dbReference type="PANTHER" id="PTHR33048">
    <property type="entry name" value="PTH11-LIKE INTEGRAL MEMBRANE PROTEIN (AFU_ORTHOLOGUE AFUA_5G11245)"/>
    <property type="match status" value="1"/>
</dbReference>
<feature type="transmembrane region" description="Helical" evidence="7">
    <location>
        <begin position="132"/>
        <end position="156"/>
    </location>
</feature>
<name>A0A194W608_CYTMA</name>
<dbReference type="InterPro" id="IPR049326">
    <property type="entry name" value="Rhodopsin_dom_fungi"/>
</dbReference>
<comment type="similarity">
    <text evidence="5">Belongs to the SAT4 family.</text>
</comment>
<keyword evidence="2 7" id="KW-0812">Transmembrane</keyword>
<organism evidence="9 10">
    <name type="scientific">Cytospora mali</name>
    <name type="common">Apple Valsa canker fungus</name>
    <name type="synonym">Valsa mali</name>
    <dbReference type="NCBI Taxonomy" id="578113"/>
    <lineage>
        <taxon>Eukaryota</taxon>
        <taxon>Fungi</taxon>
        <taxon>Dikarya</taxon>
        <taxon>Ascomycota</taxon>
        <taxon>Pezizomycotina</taxon>
        <taxon>Sordariomycetes</taxon>
        <taxon>Sordariomycetidae</taxon>
        <taxon>Diaporthales</taxon>
        <taxon>Cytosporaceae</taxon>
        <taxon>Cytospora</taxon>
    </lineage>
</organism>
<evidence type="ECO:0000256" key="5">
    <source>
        <dbReference type="ARBA" id="ARBA00038359"/>
    </source>
</evidence>
<dbReference type="EMBL" id="CM003104">
    <property type="protein sequence ID" value="KUI71495.1"/>
    <property type="molecule type" value="Genomic_DNA"/>
</dbReference>
<dbReference type="AlphaFoldDB" id="A0A194W608"/>
<feature type="region of interest" description="Disordered" evidence="6">
    <location>
        <begin position="341"/>
        <end position="365"/>
    </location>
</feature>
<keyword evidence="3 7" id="KW-1133">Transmembrane helix</keyword>
<dbReference type="PANTHER" id="PTHR33048:SF47">
    <property type="entry name" value="INTEGRAL MEMBRANE PROTEIN-RELATED"/>
    <property type="match status" value="1"/>
</dbReference>
<protein>
    <recommendedName>
        <fullName evidence="8">Rhodopsin domain-containing protein</fullName>
    </recommendedName>
</protein>
<evidence type="ECO:0000256" key="1">
    <source>
        <dbReference type="ARBA" id="ARBA00004141"/>
    </source>
</evidence>
<feature type="region of interest" description="Disordered" evidence="6">
    <location>
        <begin position="284"/>
        <end position="307"/>
    </location>
</feature>
<keyword evidence="4 7" id="KW-0472">Membrane</keyword>
<evidence type="ECO:0000256" key="6">
    <source>
        <dbReference type="SAM" id="MobiDB-lite"/>
    </source>
</evidence>
<evidence type="ECO:0000259" key="8">
    <source>
        <dbReference type="Pfam" id="PF20684"/>
    </source>
</evidence>
<feature type="transmembrane region" description="Helical" evidence="7">
    <location>
        <begin position="210"/>
        <end position="231"/>
    </location>
</feature>
<dbReference type="Proteomes" id="UP000078559">
    <property type="component" value="Chromosome 7"/>
</dbReference>
<dbReference type="InterPro" id="IPR052337">
    <property type="entry name" value="SAT4-like"/>
</dbReference>
<evidence type="ECO:0000313" key="10">
    <source>
        <dbReference type="Proteomes" id="UP000078559"/>
    </source>
</evidence>